<reference evidence="4 5" key="1">
    <citation type="submission" date="2024-08" db="EMBL/GenBank/DDBJ databases">
        <authorList>
            <person name="Cucini C."/>
            <person name="Frati F."/>
        </authorList>
    </citation>
    <scope>NUCLEOTIDE SEQUENCE [LARGE SCALE GENOMIC DNA]</scope>
</reference>
<sequence length="1001" mass="112671">MEDWEKRIIVKNIDKLIVNTICNSALLTKLLAFGIFSSDDIEELNASSNQNQSFQFYKIIQTRKNGFSSLKQALRETNQTGALEILETKDSLLDDIASTSVTFDVNTVLGKGSYGTVVFKGKLGERDVAVKLVHSDVLGAQAVHEVNILKTCDEHENIVRYFGCKQTPPDSIMIILELCDMSLNDWVKTKTKSFEISPFDILKQVTVGLDWLHKNNIVHRDLKPENILLNVRLSKVKISDFGLSRRIVDGRSGVSSSILGGTQGWIAPEILGQFLSGDPREYKFTYASDIFALGCLYYFVVTDGKHPFGDQIRSQVNILDGTLMIDYKHVLHGCSQNVLFIKLMLSKNPISRPTCSVILSFPIFWEVDRRINFIEGFMAHSNEITEKLMQWDPDAVCRLDHTNEISALRSLLGGEVEVGFGCVIPFLYMNLHRSEEPEVNAGFVKGTEKNNQTPTKFQNLNEYAEPETKSESVEVQSHIMNRKSETCSENSAEQDYKPSEAINVDANSLSLRKQIKSTANAANTDQDQVPTKIKSNSLKANRRNRQYGKNVSTKTYKFILLLVFVQFQILEDEVDYHTIKIERAIENFSGIETNDANKFLYQIIMTEDLKTIKGVFQQVRQTVEITEIWDETLKSLLHVAVEHRGHPIVRYLVNHLGFYDVLSTPSMSDLIHVCIRGSEFIPLRIFKEKLKIIGLLVSINPKLIENRDSHFKSPLHRVLSQHDDRQLEVISMLIQNKANVNAQDDEGQSLLYYLVNQNPVPTHFPEIIRLLIENGADPELVDKNERTFLHYAAYNLFPSAYLYLVSYLLSIGKIKLFSSADSHGSTVLHFAVYFLEPFPETLEIFKENGVDFNAVDENGNSVVFYAIKGGRSDTFLKSLFTFGADWKIKNKIGDTSLHCAAFSGNLPALKLLTSMGHDINMRNSEGDTPLHKALQGDNDFVFEVVSELVTNGAFLGVKNKQGNSPIDLAGRLDANGKIGRNIQNLLEIAANTKGVAKLVIS</sequence>
<evidence type="ECO:0000313" key="5">
    <source>
        <dbReference type="Proteomes" id="UP001642540"/>
    </source>
</evidence>
<dbReference type="PROSITE" id="PS50088">
    <property type="entry name" value="ANK_REPEAT"/>
    <property type="match status" value="4"/>
</dbReference>
<accession>A0ABP1S1U6</accession>
<dbReference type="PROSITE" id="PS50297">
    <property type="entry name" value="ANK_REP_REGION"/>
    <property type="match status" value="1"/>
</dbReference>
<dbReference type="InterPro" id="IPR008271">
    <property type="entry name" value="Ser/Thr_kinase_AS"/>
</dbReference>
<keyword evidence="1" id="KW-0040">ANK repeat</keyword>
<dbReference type="Gene3D" id="1.25.40.20">
    <property type="entry name" value="Ankyrin repeat-containing domain"/>
    <property type="match status" value="1"/>
</dbReference>
<dbReference type="PANTHER" id="PTHR13954">
    <property type="entry name" value="IRE1-RELATED"/>
    <property type="match status" value="1"/>
</dbReference>
<keyword evidence="5" id="KW-1185">Reference proteome</keyword>
<dbReference type="InterPro" id="IPR036770">
    <property type="entry name" value="Ankyrin_rpt-contain_sf"/>
</dbReference>
<feature type="repeat" description="ANK" evidence="1">
    <location>
        <begin position="746"/>
        <end position="783"/>
    </location>
</feature>
<feature type="repeat" description="ANK" evidence="1">
    <location>
        <begin position="710"/>
        <end position="745"/>
    </location>
</feature>
<organism evidence="4 5">
    <name type="scientific">Orchesella dallaii</name>
    <dbReference type="NCBI Taxonomy" id="48710"/>
    <lineage>
        <taxon>Eukaryota</taxon>
        <taxon>Metazoa</taxon>
        <taxon>Ecdysozoa</taxon>
        <taxon>Arthropoda</taxon>
        <taxon>Hexapoda</taxon>
        <taxon>Collembola</taxon>
        <taxon>Entomobryomorpha</taxon>
        <taxon>Entomobryoidea</taxon>
        <taxon>Orchesellidae</taxon>
        <taxon>Orchesellinae</taxon>
        <taxon>Orchesella</taxon>
    </lineage>
</organism>
<evidence type="ECO:0000259" key="3">
    <source>
        <dbReference type="PROSITE" id="PS50011"/>
    </source>
</evidence>
<dbReference type="CDD" id="cd01671">
    <property type="entry name" value="CARD"/>
    <property type="match status" value="1"/>
</dbReference>
<dbReference type="InterPro" id="IPR045133">
    <property type="entry name" value="IRE1/2-like"/>
</dbReference>
<dbReference type="InterPro" id="IPR011029">
    <property type="entry name" value="DEATH-like_dom_sf"/>
</dbReference>
<dbReference type="SMART" id="SM00248">
    <property type="entry name" value="ANK"/>
    <property type="match status" value="8"/>
</dbReference>
<feature type="compositionally biased region" description="Polar residues" evidence="2">
    <location>
        <begin position="519"/>
        <end position="539"/>
    </location>
</feature>
<gene>
    <name evidence="4" type="ORF">ODALV1_LOCUS28819</name>
</gene>
<evidence type="ECO:0000313" key="4">
    <source>
        <dbReference type="EMBL" id="CAL8141653.1"/>
    </source>
</evidence>
<dbReference type="Gene3D" id="1.10.510.10">
    <property type="entry name" value="Transferase(Phosphotransferase) domain 1"/>
    <property type="match status" value="1"/>
</dbReference>
<feature type="repeat" description="ANK" evidence="1">
    <location>
        <begin position="925"/>
        <end position="960"/>
    </location>
</feature>
<dbReference type="Pfam" id="PF00023">
    <property type="entry name" value="Ank"/>
    <property type="match status" value="1"/>
</dbReference>
<evidence type="ECO:0000256" key="2">
    <source>
        <dbReference type="SAM" id="MobiDB-lite"/>
    </source>
</evidence>
<dbReference type="Gene3D" id="1.10.533.10">
    <property type="entry name" value="Death Domain, Fas"/>
    <property type="match status" value="1"/>
</dbReference>
<dbReference type="SMART" id="SM00220">
    <property type="entry name" value="S_TKc"/>
    <property type="match status" value="1"/>
</dbReference>
<dbReference type="EMBL" id="CAXLJM020000147">
    <property type="protein sequence ID" value="CAL8141653.1"/>
    <property type="molecule type" value="Genomic_DNA"/>
</dbReference>
<evidence type="ECO:0000256" key="1">
    <source>
        <dbReference type="PROSITE-ProRule" id="PRU00023"/>
    </source>
</evidence>
<dbReference type="PROSITE" id="PS50011">
    <property type="entry name" value="PROTEIN_KINASE_DOM"/>
    <property type="match status" value="1"/>
</dbReference>
<dbReference type="Pfam" id="PF12796">
    <property type="entry name" value="Ank_2"/>
    <property type="match status" value="1"/>
</dbReference>
<dbReference type="PANTHER" id="PTHR13954:SF6">
    <property type="entry name" value="NON-SPECIFIC SERINE_THREONINE PROTEIN KINASE"/>
    <property type="match status" value="1"/>
</dbReference>
<protein>
    <recommendedName>
        <fullName evidence="3">Protein kinase domain-containing protein</fullName>
    </recommendedName>
</protein>
<feature type="repeat" description="ANK" evidence="1">
    <location>
        <begin position="892"/>
        <end position="924"/>
    </location>
</feature>
<dbReference type="InterPro" id="IPR000719">
    <property type="entry name" value="Prot_kinase_dom"/>
</dbReference>
<dbReference type="SUPFAM" id="SSF48403">
    <property type="entry name" value="Ankyrin repeat"/>
    <property type="match status" value="1"/>
</dbReference>
<feature type="region of interest" description="Disordered" evidence="2">
    <location>
        <begin position="519"/>
        <end position="545"/>
    </location>
</feature>
<dbReference type="Proteomes" id="UP001642540">
    <property type="component" value="Unassembled WGS sequence"/>
</dbReference>
<dbReference type="SUPFAM" id="SSF47986">
    <property type="entry name" value="DEATH domain"/>
    <property type="match status" value="1"/>
</dbReference>
<name>A0ABP1S1U6_9HEXA</name>
<dbReference type="InterPro" id="IPR002110">
    <property type="entry name" value="Ankyrin_rpt"/>
</dbReference>
<proteinExistence type="predicted"/>
<dbReference type="Pfam" id="PF13637">
    <property type="entry name" value="Ank_4"/>
    <property type="match status" value="1"/>
</dbReference>
<dbReference type="Pfam" id="PF00069">
    <property type="entry name" value="Pkinase"/>
    <property type="match status" value="1"/>
</dbReference>
<dbReference type="SUPFAM" id="SSF56112">
    <property type="entry name" value="Protein kinase-like (PK-like)"/>
    <property type="match status" value="1"/>
</dbReference>
<dbReference type="PROSITE" id="PS00108">
    <property type="entry name" value="PROTEIN_KINASE_ST"/>
    <property type="match status" value="1"/>
</dbReference>
<dbReference type="Gene3D" id="3.30.200.20">
    <property type="entry name" value="Phosphorylase Kinase, domain 1"/>
    <property type="match status" value="1"/>
</dbReference>
<feature type="domain" description="Protein kinase" evidence="3">
    <location>
        <begin position="103"/>
        <end position="364"/>
    </location>
</feature>
<dbReference type="InterPro" id="IPR011009">
    <property type="entry name" value="Kinase-like_dom_sf"/>
</dbReference>
<comment type="caution">
    <text evidence="4">The sequence shown here is derived from an EMBL/GenBank/DDBJ whole genome shotgun (WGS) entry which is preliminary data.</text>
</comment>